<protein>
    <submittedName>
        <fullName evidence="14">Thrombospondin-3</fullName>
    </submittedName>
</protein>
<keyword evidence="10" id="KW-1133">Transmembrane helix</keyword>
<keyword evidence="4 8" id="KW-0106">Calcium</keyword>
<sequence>MTDLIFCQDNSVEAEQELLPQVHVNEEERRRKRLLFIALVTLIAMGVIALAAAIPFLLGSKTVSEGNKKQCQELSHDVSNGHLVCNGIEINSTCSTVCIEGYEKENEQMGDLKCLENGKWDDKRTSCMKEGCGVFQKVLNAVHNCTVTLKYRDSCEVSCVEGFENNTLAGKLFCLDNGRWIGEETVPIPGKFYNCSGTKYSDTCEVECHQNFNKTVSGVRCGPDGRWNTQLFVVCVAADPCISCNKVNGSCMQLPHNPQALCQCKLGFAGNGEQCGQDSDIDGFPDHSKDTDGEGVGDLCDSDLDNDSVKNEDNCPTVFNPGQSDADGDGVGDACDNCVEVSNAQQLDLNDNLIGDVCEDNADQDQDGIPDSIDNCPALANADQLDSENDKLGDSCDNDKDGDGVLNIFDNCPLVSNADQADVDGDGVGDVCLGDTDSDSVFDYQDDYPVNKFLNQTDFSHYQEIILDGIGKAQSPPKWKIFNKGREIVQSVNSNPGLLISYTKFGHVDYSGTFFISDTLDDDFAGIVFGYQSNRGTGDRQCIQEADQAIESSTGPDISLRDALWETGNTINQTHVLWYDPTPQWISNVAYHWRLLHDPDSGRIRMRWYKGDELLSDSGNIIDKRYRGGRLGMYVFSQTDVHYSALAARSPEITDYALSLNGKDAYGNLGTIDNVTGESGSFTLAAWVGGIICDLPQITFGENAPGKGFLRQSSDDETDFSVISGSTPSGSTGPSSDHTTGSGHYAYLEASGVPVGSRASFETPWFATGSGCNLSFFYHMSDRQATPISMGTLLVEVKTVDKTWFAVFWKAGDQGDQWHQGHVDLSVCSNCGSLSACNDSQEIPIFGTKQGSSIHLSVSGGKAKGGINGNQLLTGNFTYNTWTHVALQYNNYTQNQVLFVNGKVEQVMSTISSPYGKSNVYLGLNGAEYFMGQIDEVQVWNTAVNVTLYYDKYLKGQEQGLVGYFRCNEGDGNELTDGSLSRSHRTLNGTGWVSSSLELTYMN</sequence>
<organism evidence="14 15">
    <name type="scientific">Acropora cervicornis</name>
    <name type="common">Staghorn coral</name>
    <dbReference type="NCBI Taxonomy" id="6130"/>
    <lineage>
        <taxon>Eukaryota</taxon>
        <taxon>Metazoa</taxon>
        <taxon>Cnidaria</taxon>
        <taxon>Anthozoa</taxon>
        <taxon>Hexacorallia</taxon>
        <taxon>Scleractinia</taxon>
        <taxon>Astrocoeniina</taxon>
        <taxon>Acroporidae</taxon>
        <taxon>Acropora</taxon>
    </lineage>
</organism>
<dbReference type="PANTHER" id="PTHR10199">
    <property type="entry name" value="THROMBOSPONDIN"/>
    <property type="match status" value="1"/>
</dbReference>
<feature type="domain" description="MAM" evidence="11">
    <location>
        <begin position="678"/>
        <end position="826"/>
    </location>
</feature>
<reference evidence="14" key="2">
    <citation type="journal article" date="2023" name="Science">
        <title>Genomic signatures of disease resistance in endangered staghorn corals.</title>
        <authorList>
            <person name="Vollmer S.V."/>
            <person name="Selwyn J.D."/>
            <person name="Despard B.A."/>
            <person name="Roesel C.L."/>
        </authorList>
    </citation>
    <scope>NUCLEOTIDE SEQUENCE</scope>
    <source>
        <strain evidence="14">K2</strain>
    </source>
</reference>
<dbReference type="GO" id="GO:0016020">
    <property type="term" value="C:membrane"/>
    <property type="evidence" value="ECO:0007669"/>
    <property type="project" value="InterPro"/>
</dbReference>
<dbReference type="InterPro" id="IPR003367">
    <property type="entry name" value="Thrombospondin_3-like_rpt"/>
</dbReference>
<dbReference type="InterPro" id="IPR028974">
    <property type="entry name" value="TSP_type-3_rpt"/>
</dbReference>
<name>A0AAD9Q2P7_ACRCE</name>
<dbReference type="SMART" id="SM00137">
    <property type="entry name" value="MAM"/>
    <property type="match status" value="1"/>
</dbReference>
<evidence type="ECO:0000256" key="3">
    <source>
        <dbReference type="ARBA" id="ARBA00022737"/>
    </source>
</evidence>
<dbReference type="SUPFAM" id="SSF49899">
    <property type="entry name" value="Concanavalin A-like lectins/glucanases"/>
    <property type="match status" value="3"/>
</dbReference>
<feature type="compositionally biased region" description="Low complexity" evidence="9">
    <location>
        <begin position="724"/>
        <end position="739"/>
    </location>
</feature>
<dbReference type="SMART" id="SM00032">
    <property type="entry name" value="CCP"/>
    <property type="match status" value="2"/>
</dbReference>
<evidence type="ECO:0000256" key="2">
    <source>
        <dbReference type="ARBA" id="ARBA00022729"/>
    </source>
</evidence>
<dbReference type="InterPro" id="IPR035976">
    <property type="entry name" value="Sushi/SCR/CCP_sf"/>
</dbReference>
<dbReference type="Gene3D" id="2.60.120.200">
    <property type="match status" value="3"/>
</dbReference>
<gene>
    <name evidence="14" type="ORF">P5673_024880</name>
</gene>
<dbReference type="GO" id="GO:0005509">
    <property type="term" value="F:calcium ion binding"/>
    <property type="evidence" value="ECO:0007669"/>
    <property type="project" value="UniProtKB-UniRule"/>
</dbReference>
<feature type="disulfide bond" evidence="7">
    <location>
        <begin position="71"/>
        <end position="114"/>
    </location>
</feature>
<keyword evidence="3" id="KW-0677">Repeat</keyword>
<dbReference type="InterPro" id="IPR000436">
    <property type="entry name" value="Sushi_SCR_CCP_dom"/>
</dbReference>
<feature type="transmembrane region" description="Helical" evidence="10">
    <location>
        <begin position="34"/>
        <end position="58"/>
    </location>
</feature>
<dbReference type="CDD" id="cd06263">
    <property type="entry name" value="MAM"/>
    <property type="match status" value="1"/>
</dbReference>
<dbReference type="SUPFAM" id="SSF103647">
    <property type="entry name" value="TSP type-3 repeat"/>
    <property type="match status" value="2"/>
</dbReference>
<evidence type="ECO:0000256" key="4">
    <source>
        <dbReference type="ARBA" id="ARBA00022837"/>
    </source>
</evidence>
<keyword evidence="6" id="KW-0325">Glycoprotein</keyword>
<evidence type="ECO:0000256" key="10">
    <source>
        <dbReference type="SAM" id="Phobius"/>
    </source>
</evidence>
<proteinExistence type="predicted"/>
<dbReference type="EMBL" id="JARQWQ010000075">
    <property type="protein sequence ID" value="KAK2553657.1"/>
    <property type="molecule type" value="Genomic_DNA"/>
</dbReference>
<dbReference type="Pfam" id="PF13385">
    <property type="entry name" value="Laminin_G_3"/>
    <property type="match status" value="1"/>
</dbReference>
<feature type="domain" description="Sushi" evidence="12">
    <location>
        <begin position="69"/>
        <end position="129"/>
    </location>
</feature>
<evidence type="ECO:0000259" key="12">
    <source>
        <dbReference type="PROSITE" id="PS50923"/>
    </source>
</evidence>
<dbReference type="CDD" id="cd00033">
    <property type="entry name" value="CCP"/>
    <property type="match status" value="2"/>
</dbReference>
<dbReference type="FunFam" id="4.10.1080.10:FF:000001">
    <property type="entry name" value="Thrombospondin 3"/>
    <property type="match status" value="1"/>
</dbReference>
<dbReference type="Pfam" id="PF00084">
    <property type="entry name" value="Sushi"/>
    <property type="match status" value="2"/>
</dbReference>
<feature type="domain" description="TSP C-terminal" evidence="13">
    <location>
        <begin position="460"/>
        <end position="655"/>
    </location>
</feature>
<dbReference type="PROSITE" id="PS50923">
    <property type="entry name" value="SUSHI"/>
    <property type="match status" value="1"/>
</dbReference>
<dbReference type="PANTHER" id="PTHR10199:SF100">
    <property type="entry name" value="THROMBOSPONDIN, ISOFORM A"/>
    <property type="match status" value="1"/>
</dbReference>
<dbReference type="AlphaFoldDB" id="A0AAD9Q2P7"/>
<keyword evidence="7" id="KW-0768">Sushi</keyword>
<keyword evidence="5 7" id="KW-1015">Disulfide bond</keyword>
<dbReference type="PROSITE" id="PS50060">
    <property type="entry name" value="MAM_2"/>
    <property type="match status" value="1"/>
</dbReference>
<evidence type="ECO:0000313" key="14">
    <source>
        <dbReference type="EMBL" id="KAK2553657.1"/>
    </source>
</evidence>
<keyword evidence="15" id="KW-1185">Reference proteome</keyword>
<dbReference type="Gene3D" id="2.10.70.10">
    <property type="entry name" value="Complement Module, domain 1"/>
    <property type="match status" value="2"/>
</dbReference>
<feature type="region of interest" description="Disordered" evidence="9">
    <location>
        <begin position="279"/>
        <end position="303"/>
    </location>
</feature>
<keyword evidence="10" id="KW-0472">Membrane</keyword>
<dbReference type="PROSITE" id="PS01186">
    <property type="entry name" value="EGF_2"/>
    <property type="match status" value="1"/>
</dbReference>
<dbReference type="InterPro" id="IPR017897">
    <property type="entry name" value="Thrombospondin_3_rpt"/>
</dbReference>
<keyword evidence="2" id="KW-0732">Signal</keyword>
<dbReference type="Pfam" id="PF02412">
    <property type="entry name" value="TSP_3"/>
    <property type="match status" value="5"/>
</dbReference>
<feature type="region of interest" description="Disordered" evidence="9">
    <location>
        <begin position="720"/>
        <end position="739"/>
    </location>
</feature>
<evidence type="ECO:0000259" key="11">
    <source>
        <dbReference type="PROSITE" id="PS50060"/>
    </source>
</evidence>
<keyword evidence="10" id="KW-0812">Transmembrane</keyword>
<dbReference type="PROSITE" id="PS51236">
    <property type="entry name" value="TSP_CTER"/>
    <property type="match status" value="1"/>
</dbReference>
<accession>A0AAD9Q2P7</accession>
<evidence type="ECO:0000313" key="15">
    <source>
        <dbReference type="Proteomes" id="UP001249851"/>
    </source>
</evidence>
<reference evidence="14" key="1">
    <citation type="journal article" date="2023" name="G3 (Bethesda)">
        <title>Whole genome assembly and annotation of the endangered Caribbean coral Acropora cervicornis.</title>
        <authorList>
            <person name="Selwyn J.D."/>
            <person name="Vollmer S.V."/>
        </authorList>
    </citation>
    <scope>NUCLEOTIDE SEQUENCE</scope>
    <source>
        <strain evidence="14">K2</strain>
    </source>
</reference>
<dbReference type="InterPro" id="IPR000742">
    <property type="entry name" value="EGF"/>
</dbReference>
<dbReference type="PROSITE" id="PS51234">
    <property type="entry name" value="TSP3"/>
    <property type="match status" value="1"/>
</dbReference>
<evidence type="ECO:0000256" key="1">
    <source>
        <dbReference type="ARBA" id="ARBA00022536"/>
    </source>
</evidence>
<dbReference type="InterPro" id="IPR013320">
    <property type="entry name" value="ConA-like_dom_sf"/>
</dbReference>
<comment type="caution">
    <text evidence="14">The sequence shown here is derived from an EMBL/GenBank/DDBJ whole genome shotgun (WGS) entry which is preliminary data.</text>
</comment>
<evidence type="ECO:0000259" key="13">
    <source>
        <dbReference type="PROSITE" id="PS51236"/>
    </source>
</evidence>
<dbReference type="InterPro" id="IPR000998">
    <property type="entry name" value="MAM_dom"/>
</dbReference>
<evidence type="ECO:0000256" key="6">
    <source>
        <dbReference type="ARBA" id="ARBA00023180"/>
    </source>
</evidence>
<evidence type="ECO:0000256" key="7">
    <source>
        <dbReference type="PROSITE-ProRule" id="PRU00302"/>
    </source>
</evidence>
<dbReference type="GO" id="GO:0007155">
    <property type="term" value="P:cell adhesion"/>
    <property type="evidence" value="ECO:0007669"/>
    <property type="project" value="InterPro"/>
</dbReference>
<dbReference type="InterPro" id="IPR008859">
    <property type="entry name" value="Thrombospondin_C"/>
</dbReference>
<dbReference type="Proteomes" id="UP001249851">
    <property type="component" value="Unassembled WGS sequence"/>
</dbReference>
<evidence type="ECO:0000256" key="8">
    <source>
        <dbReference type="PROSITE-ProRule" id="PRU00634"/>
    </source>
</evidence>
<dbReference type="Gene3D" id="4.10.1080.10">
    <property type="entry name" value="TSP type-3 repeat"/>
    <property type="match status" value="2"/>
</dbReference>
<comment type="caution">
    <text evidence="7">Lacks conserved residue(s) required for the propagation of feature annotation.</text>
</comment>
<evidence type="ECO:0000256" key="5">
    <source>
        <dbReference type="ARBA" id="ARBA00023157"/>
    </source>
</evidence>
<dbReference type="Pfam" id="PF05735">
    <property type="entry name" value="TSP_C"/>
    <property type="match status" value="2"/>
</dbReference>
<dbReference type="GO" id="GO:0005576">
    <property type="term" value="C:extracellular region"/>
    <property type="evidence" value="ECO:0007669"/>
    <property type="project" value="InterPro"/>
</dbReference>
<dbReference type="Pfam" id="PF00629">
    <property type="entry name" value="MAM"/>
    <property type="match status" value="1"/>
</dbReference>
<evidence type="ECO:0000256" key="9">
    <source>
        <dbReference type="SAM" id="MobiDB-lite"/>
    </source>
</evidence>
<dbReference type="SUPFAM" id="SSF57535">
    <property type="entry name" value="Complement control module/SCR domain"/>
    <property type="match status" value="2"/>
</dbReference>
<keyword evidence="1" id="KW-0245">EGF-like domain</keyword>
<feature type="repeat" description="TSP type-3" evidence="8">
    <location>
        <begin position="385"/>
        <end position="420"/>
    </location>
</feature>